<keyword evidence="2" id="KW-0223">Dioxygenase</keyword>
<dbReference type="InterPro" id="IPR013096">
    <property type="entry name" value="Cupin_2"/>
</dbReference>
<dbReference type="PANTHER" id="PTHR38599">
    <property type="entry name" value="CUPIN DOMAIN PROTEIN (AFU_ORTHOLOGUE AFUA_3G13620)"/>
    <property type="match status" value="1"/>
</dbReference>
<dbReference type="PANTHER" id="PTHR38599:SF1">
    <property type="entry name" value="CUPIN DOMAIN PROTEIN (AFU_ORTHOLOGUE AFUA_3G13620)"/>
    <property type="match status" value="1"/>
</dbReference>
<keyword evidence="2" id="KW-0560">Oxidoreductase</keyword>
<dbReference type="OrthoDB" id="9811153at2"/>
<feature type="domain" description="Cupin type-2" evidence="1">
    <location>
        <begin position="63"/>
        <end position="125"/>
    </location>
</feature>
<dbReference type="Pfam" id="PF07883">
    <property type="entry name" value="Cupin_2"/>
    <property type="match status" value="1"/>
</dbReference>
<dbReference type="InterPro" id="IPR014710">
    <property type="entry name" value="RmlC-like_jellyroll"/>
</dbReference>
<dbReference type="AlphaFoldDB" id="A0A4R3LSI8"/>
<accession>A0A4R3LSI8</accession>
<evidence type="ECO:0000259" key="1">
    <source>
        <dbReference type="Pfam" id="PF07883"/>
    </source>
</evidence>
<dbReference type="EMBL" id="SMAI01000009">
    <property type="protein sequence ID" value="TCT03524.1"/>
    <property type="molecule type" value="Genomic_DNA"/>
</dbReference>
<comment type="caution">
    <text evidence="2">The sequence shown here is derived from an EMBL/GenBank/DDBJ whole genome shotgun (WGS) entry which is preliminary data.</text>
</comment>
<keyword evidence="3" id="KW-1185">Reference proteome</keyword>
<dbReference type="Gene3D" id="2.60.120.10">
    <property type="entry name" value="Jelly Rolls"/>
    <property type="match status" value="1"/>
</dbReference>
<gene>
    <name evidence="2" type="ORF">EDC64_10974</name>
</gene>
<evidence type="ECO:0000313" key="3">
    <source>
        <dbReference type="Proteomes" id="UP000294664"/>
    </source>
</evidence>
<evidence type="ECO:0000313" key="2">
    <source>
        <dbReference type="EMBL" id="TCT03524.1"/>
    </source>
</evidence>
<dbReference type="GO" id="GO:0051213">
    <property type="term" value="F:dioxygenase activity"/>
    <property type="evidence" value="ECO:0007669"/>
    <property type="project" value="UniProtKB-KW"/>
</dbReference>
<organism evidence="2 3">
    <name type="scientific">Aquabacter spiritensis</name>
    <dbReference type="NCBI Taxonomy" id="933073"/>
    <lineage>
        <taxon>Bacteria</taxon>
        <taxon>Pseudomonadati</taxon>
        <taxon>Pseudomonadota</taxon>
        <taxon>Alphaproteobacteria</taxon>
        <taxon>Hyphomicrobiales</taxon>
        <taxon>Xanthobacteraceae</taxon>
        <taxon>Aquabacter</taxon>
    </lineage>
</organism>
<protein>
    <submittedName>
        <fullName evidence="2">Quercetin dioxygenase-like cupin family protein</fullName>
    </submittedName>
</protein>
<dbReference type="RefSeq" id="WP_132032566.1">
    <property type="nucleotide sequence ID" value="NZ_SMAI01000009.1"/>
</dbReference>
<proteinExistence type="predicted"/>
<dbReference type="InterPro" id="IPR011051">
    <property type="entry name" value="RmlC_Cupin_sf"/>
</dbReference>
<reference evidence="2 3" key="1">
    <citation type="submission" date="2019-03" db="EMBL/GenBank/DDBJ databases">
        <title>Genomic Encyclopedia of Type Strains, Phase IV (KMG-IV): sequencing the most valuable type-strain genomes for metagenomic binning, comparative biology and taxonomic classification.</title>
        <authorList>
            <person name="Goeker M."/>
        </authorList>
    </citation>
    <scope>NUCLEOTIDE SEQUENCE [LARGE SCALE GENOMIC DNA]</scope>
    <source>
        <strain evidence="2 3">DSM 9035</strain>
    </source>
</reference>
<sequence length="145" mass="14675">MFSRRRFVSCAICTAVGFVATGEGALAQGGASAGMPAPGGIVRTMIETTEYPGPGHVTILMTADVEAGGVIARHIHPGVESTYLVTGGAVLSIAGRPDRTLVAGDGFQIPPEVPHSIAIGPQAARLAITYVVEKGKPLSSPAPAT</sequence>
<dbReference type="Proteomes" id="UP000294664">
    <property type="component" value="Unassembled WGS sequence"/>
</dbReference>
<name>A0A4R3LSI8_9HYPH</name>
<dbReference type="SUPFAM" id="SSF51182">
    <property type="entry name" value="RmlC-like cupins"/>
    <property type="match status" value="1"/>
</dbReference>